<evidence type="ECO:0000313" key="2">
    <source>
        <dbReference type="Proteomes" id="UP000305674"/>
    </source>
</evidence>
<sequence>MDSARKSIRRLGVALLGALLGGAVIHLADYYRGRPLELINANVQRVSSDVQSNTQALQDELYRLKSLTSGQPELAPVVARIDTLTQTLSADLGQIRYFSDAIESNFLWLAERERLSRINSLPDFVLPLNKGASLCGDGITFSVLGEQEERIETRLAGRRIHFRVGDERIFETDGERAKVAYLGRFDGYYQFRLLCTLA</sequence>
<protein>
    <submittedName>
        <fullName evidence="1">Uncharacterized protein</fullName>
    </submittedName>
</protein>
<comment type="caution">
    <text evidence="1">The sequence shown here is derived from an EMBL/GenBank/DDBJ whole genome shotgun (WGS) entry which is preliminary data.</text>
</comment>
<evidence type="ECO:0000313" key="1">
    <source>
        <dbReference type="EMBL" id="TKB46803.1"/>
    </source>
</evidence>
<proteinExistence type="predicted"/>
<dbReference type="AlphaFoldDB" id="A0A4U1B9N8"/>
<gene>
    <name evidence="1" type="ORF">FCL40_17270</name>
</gene>
<dbReference type="Proteomes" id="UP000305674">
    <property type="component" value="Unassembled WGS sequence"/>
</dbReference>
<accession>A0A4U1B9N8</accession>
<keyword evidence="2" id="KW-1185">Reference proteome</keyword>
<dbReference type="RefSeq" id="WP_136854536.1">
    <property type="nucleotide sequence ID" value="NZ_SWCI01000018.1"/>
</dbReference>
<name>A0A4U1B9N8_9GAMM</name>
<dbReference type="OrthoDB" id="6398837at2"/>
<reference evidence="1 2" key="1">
    <citation type="submission" date="2019-04" db="EMBL/GenBank/DDBJ databases">
        <authorList>
            <person name="Hwang J.C."/>
        </authorList>
    </citation>
    <scope>NUCLEOTIDE SEQUENCE [LARGE SCALE GENOMIC DNA]</scope>
    <source>
        <strain evidence="1 2">IMCC35001</strain>
    </source>
</reference>
<organism evidence="1 2">
    <name type="scientific">Ferrimonas sediminicola</name>
    <dbReference type="NCBI Taxonomy" id="2569538"/>
    <lineage>
        <taxon>Bacteria</taxon>
        <taxon>Pseudomonadati</taxon>
        <taxon>Pseudomonadota</taxon>
        <taxon>Gammaproteobacteria</taxon>
        <taxon>Alteromonadales</taxon>
        <taxon>Ferrimonadaceae</taxon>
        <taxon>Ferrimonas</taxon>
    </lineage>
</organism>
<dbReference type="EMBL" id="SWCI01000018">
    <property type="protein sequence ID" value="TKB46803.1"/>
    <property type="molecule type" value="Genomic_DNA"/>
</dbReference>